<dbReference type="Proteomes" id="UP001383192">
    <property type="component" value="Unassembled WGS sequence"/>
</dbReference>
<sequence>MPMHWDGDWLGWTGFVRVDGTTWRWMGESQYGNVTTLQSAEITPTRTNFAFLAGPVQLNASFLSPIEPSDWVLQSLPFSYLSVNVQSLDGQAHDIQLYSDITAHWVSGDVDATVQWETTTAGLSVYHQARLQNPRPMSETKNMGDDSTLYYAMARSPALTWQTGMDGDLRKKFLTDGRLSNTQETKFRAISSNRPTFALSVELGRVQTSASSSIWSIGLVRDPVINYNSPSGPQLHSPYFRTRFEDIRDAIDFFIKDYPNALQRAEELDRKILADASVISTEYVDLVSLTARQAMAGLDITVPRASDSSWNASAVKAFMRDEGFSSRVNPVDTIFSALPMYAYLNASLVGLLLDPLLEYQDSSSRNNSFASPDLGNTVDNRNLGLESTSSMLILALAHAQYSGDGSLIARHYGMLKNWTEYLVTGSLHPKNQISVDQISTDDMSNLAIKGIIGIGAMAEISRSLERGQDFERYSGIVTDLTSQWVTLASSGDRIASVYGDSLSWGLIYNLYADILLQTKVIPEKVYNTLTSWYDAMADSAPRFGLPYDSRSAGDVKSSWTFFAAATATTETVRDKLIKMVHSRADFNEATGPFPLRYKADTGASSANYGQASPAQGALFALLAQNLPLQPIELGASKQNGTQSTSKRAGVIAGSVIGSLILVALIVAGLILWRRRNQRWLHQEATPYSVHPDLGVTQPPANLITNAYRDSPKGSVASSTTSTAESRPHRNSRKVATQSDISTSTLHHPSTSLTGPRQEITYIRREISNLREQVNVLRQSRNGEEVSPPAYHS</sequence>
<reference evidence="5 6" key="1">
    <citation type="submission" date="2024-01" db="EMBL/GenBank/DDBJ databases">
        <title>A draft genome for a cacao thread blight-causing isolate of Paramarasmius palmivorus.</title>
        <authorList>
            <person name="Baruah I.K."/>
            <person name="Bukari Y."/>
            <person name="Amoako-Attah I."/>
            <person name="Meinhardt L.W."/>
            <person name="Bailey B.A."/>
            <person name="Cohen S.P."/>
        </authorList>
    </citation>
    <scope>NUCLEOTIDE SEQUENCE [LARGE SCALE GENOMIC DNA]</scope>
    <source>
        <strain evidence="5 6">GH-12</strain>
    </source>
</reference>
<feature type="region of interest" description="Disordered" evidence="1">
    <location>
        <begin position="700"/>
        <end position="758"/>
    </location>
</feature>
<proteinExistence type="predicted"/>
<evidence type="ECO:0008006" key="7">
    <source>
        <dbReference type="Google" id="ProtNLM"/>
    </source>
</evidence>
<accession>A0AAW0D962</accession>
<evidence type="ECO:0000259" key="3">
    <source>
        <dbReference type="Pfam" id="PF16335"/>
    </source>
</evidence>
<comment type="caution">
    <text evidence="5">The sequence shown here is derived from an EMBL/GenBank/DDBJ whole genome shotgun (WGS) entry which is preliminary data.</text>
</comment>
<evidence type="ECO:0000313" key="5">
    <source>
        <dbReference type="EMBL" id="KAK7047204.1"/>
    </source>
</evidence>
<evidence type="ECO:0000256" key="2">
    <source>
        <dbReference type="SAM" id="Phobius"/>
    </source>
</evidence>
<dbReference type="Pfam" id="PF17168">
    <property type="entry name" value="DUF5127"/>
    <property type="match status" value="1"/>
</dbReference>
<protein>
    <recommendedName>
        <fullName evidence="7">Glutaminase A</fullName>
    </recommendedName>
</protein>
<name>A0AAW0D962_9AGAR</name>
<evidence type="ECO:0000259" key="4">
    <source>
        <dbReference type="Pfam" id="PF17168"/>
    </source>
</evidence>
<dbReference type="PANTHER" id="PTHR31987">
    <property type="entry name" value="GLUTAMINASE A-RELATED"/>
    <property type="match status" value="1"/>
</dbReference>
<feature type="transmembrane region" description="Helical" evidence="2">
    <location>
        <begin position="648"/>
        <end position="672"/>
    </location>
</feature>
<dbReference type="Pfam" id="PF16335">
    <property type="entry name" value="GtaA_6_Hairpin"/>
    <property type="match status" value="1"/>
</dbReference>
<keyword evidence="2" id="KW-0812">Transmembrane</keyword>
<dbReference type="PANTHER" id="PTHR31987:SF1">
    <property type="entry name" value="GLUTAMINASE A"/>
    <property type="match status" value="1"/>
</dbReference>
<dbReference type="EMBL" id="JAYKXP010000021">
    <property type="protein sequence ID" value="KAK7047204.1"/>
    <property type="molecule type" value="Genomic_DNA"/>
</dbReference>
<dbReference type="InterPro" id="IPR052743">
    <property type="entry name" value="Glutaminase_GtaA"/>
</dbReference>
<dbReference type="AlphaFoldDB" id="A0AAW0D962"/>
<gene>
    <name evidence="5" type="ORF">VNI00_006870</name>
</gene>
<keyword evidence="2" id="KW-0472">Membrane</keyword>
<feature type="compositionally biased region" description="Low complexity" evidence="1">
    <location>
        <begin position="741"/>
        <end position="753"/>
    </location>
</feature>
<keyword evidence="6" id="KW-1185">Reference proteome</keyword>
<dbReference type="CDD" id="cd12087">
    <property type="entry name" value="TM_EGFR-like"/>
    <property type="match status" value="1"/>
</dbReference>
<evidence type="ECO:0000256" key="1">
    <source>
        <dbReference type="SAM" id="MobiDB-lite"/>
    </source>
</evidence>
<evidence type="ECO:0000313" key="6">
    <source>
        <dbReference type="Proteomes" id="UP001383192"/>
    </source>
</evidence>
<dbReference type="InterPro" id="IPR032514">
    <property type="entry name" value="GtaA_central"/>
</dbReference>
<keyword evidence="2" id="KW-1133">Transmembrane helix</keyword>
<dbReference type="InterPro" id="IPR033433">
    <property type="entry name" value="GtaA_N"/>
</dbReference>
<organism evidence="5 6">
    <name type="scientific">Paramarasmius palmivorus</name>
    <dbReference type="NCBI Taxonomy" id="297713"/>
    <lineage>
        <taxon>Eukaryota</taxon>
        <taxon>Fungi</taxon>
        <taxon>Dikarya</taxon>
        <taxon>Basidiomycota</taxon>
        <taxon>Agaricomycotina</taxon>
        <taxon>Agaricomycetes</taxon>
        <taxon>Agaricomycetidae</taxon>
        <taxon>Agaricales</taxon>
        <taxon>Marasmiineae</taxon>
        <taxon>Marasmiaceae</taxon>
        <taxon>Paramarasmius</taxon>
    </lineage>
</organism>
<feature type="domain" description="Glutaminase A central" evidence="3">
    <location>
        <begin position="280"/>
        <end position="622"/>
    </location>
</feature>
<feature type="domain" description="Glutaminase A N-terminal" evidence="4">
    <location>
        <begin position="45"/>
        <end position="275"/>
    </location>
</feature>